<dbReference type="HOGENOM" id="CLU_591985_0_0_1"/>
<organism evidence="1 2">
    <name type="scientific">Serendipita vermifera MAFF 305830</name>
    <dbReference type="NCBI Taxonomy" id="933852"/>
    <lineage>
        <taxon>Eukaryota</taxon>
        <taxon>Fungi</taxon>
        <taxon>Dikarya</taxon>
        <taxon>Basidiomycota</taxon>
        <taxon>Agaricomycotina</taxon>
        <taxon>Agaricomycetes</taxon>
        <taxon>Sebacinales</taxon>
        <taxon>Serendipitaceae</taxon>
        <taxon>Serendipita</taxon>
    </lineage>
</organism>
<protein>
    <submittedName>
        <fullName evidence="1">Uncharacterized protein</fullName>
    </submittedName>
</protein>
<name>A0A0C2X589_SERVB</name>
<sequence>MGGFTPSLVPPVPRPIQKMFRAIRGRWREWPIEVLPNTPPDPPELEVKDEKQTEVRVLECRHPETPSYALFSAGLPVEIWLLILKHALEPRFGVMQEFLPENIHFFYTSLIIHAFSCPDRTEFKRTKASLLLVCKFIHSEVKRICSIQQETPSWIWSFSADNARRYGPCTRLDTRFKSFDDISALTEQYRYEVGTASIHVQYATPSLQSPSLSSLLSYPWTLKVLHITTPGSPDNVEEVPFSILTGLSSLQTLSIAAPGPLRLSGELCMPELTALFLTCTLGMNSDISKWTLTKLKKLAIDSRGWPCRGKADDLNGTYTDFIQRHRDTLIALRLIPLAKPPFTPFSRLKPLSHLEVLATDFVRYPPELALTAQHTVLHLTHISTHAYTVNQLSSTILQTLKVFSSAQSLAITEDPFLGRESSQDVDGKENQISDREELEELEELCLLRNIRITGKVGSHLCCFSKACNLLTAPDM</sequence>
<gene>
    <name evidence="1" type="ORF">M408DRAFT_152221</name>
</gene>
<keyword evidence="2" id="KW-1185">Reference proteome</keyword>
<evidence type="ECO:0000313" key="1">
    <source>
        <dbReference type="EMBL" id="KIM33283.1"/>
    </source>
</evidence>
<accession>A0A0C2X589</accession>
<evidence type="ECO:0000313" key="2">
    <source>
        <dbReference type="Proteomes" id="UP000054097"/>
    </source>
</evidence>
<dbReference type="AlphaFoldDB" id="A0A0C2X589"/>
<dbReference type="Proteomes" id="UP000054097">
    <property type="component" value="Unassembled WGS sequence"/>
</dbReference>
<reference evidence="1 2" key="1">
    <citation type="submission" date="2014-04" db="EMBL/GenBank/DDBJ databases">
        <authorList>
            <consortium name="DOE Joint Genome Institute"/>
            <person name="Kuo A."/>
            <person name="Zuccaro A."/>
            <person name="Kohler A."/>
            <person name="Nagy L.G."/>
            <person name="Floudas D."/>
            <person name="Copeland A."/>
            <person name="Barry K.W."/>
            <person name="Cichocki N."/>
            <person name="Veneault-Fourrey C."/>
            <person name="LaButti K."/>
            <person name="Lindquist E.A."/>
            <person name="Lipzen A."/>
            <person name="Lundell T."/>
            <person name="Morin E."/>
            <person name="Murat C."/>
            <person name="Sun H."/>
            <person name="Tunlid A."/>
            <person name="Henrissat B."/>
            <person name="Grigoriev I.V."/>
            <person name="Hibbett D.S."/>
            <person name="Martin F."/>
            <person name="Nordberg H.P."/>
            <person name="Cantor M.N."/>
            <person name="Hua S.X."/>
        </authorList>
    </citation>
    <scope>NUCLEOTIDE SEQUENCE [LARGE SCALE GENOMIC DNA]</scope>
    <source>
        <strain evidence="1 2">MAFF 305830</strain>
    </source>
</reference>
<dbReference type="EMBL" id="KN824278">
    <property type="protein sequence ID" value="KIM33283.1"/>
    <property type="molecule type" value="Genomic_DNA"/>
</dbReference>
<proteinExistence type="predicted"/>
<reference evidence="2" key="2">
    <citation type="submission" date="2015-01" db="EMBL/GenBank/DDBJ databases">
        <title>Evolutionary Origins and Diversification of the Mycorrhizal Mutualists.</title>
        <authorList>
            <consortium name="DOE Joint Genome Institute"/>
            <consortium name="Mycorrhizal Genomics Consortium"/>
            <person name="Kohler A."/>
            <person name="Kuo A."/>
            <person name="Nagy L.G."/>
            <person name="Floudas D."/>
            <person name="Copeland A."/>
            <person name="Barry K.W."/>
            <person name="Cichocki N."/>
            <person name="Veneault-Fourrey C."/>
            <person name="LaButti K."/>
            <person name="Lindquist E.A."/>
            <person name="Lipzen A."/>
            <person name="Lundell T."/>
            <person name="Morin E."/>
            <person name="Murat C."/>
            <person name="Riley R."/>
            <person name="Ohm R."/>
            <person name="Sun H."/>
            <person name="Tunlid A."/>
            <person name="Henrissat B."/>
            <person name="Grigoriev I.V."/>
            <person name="Hibbett D.S."/>
            <person name="Martin F."/>
        </authorList>
    </citation>
    <scope>NUCLEOTIDE SEQUENCE [LARGE SCALE GENOMIC DNA]</scope>
    <source>
        <strain evidence="2">MAFF 305830</strain>
    </source>
</reference>